<evidence type="ECO:0000313" key="4">
    <source>
        <dbReference type="EMBL" id="OSY35627.1"/>
    </source>
</evidence>
<keyword evidence="2 4" id="KW-0560">Oxidoreductase</keyword>
<dbReference type="InterPro" id="IPR002347">
    <property type="entry name" value="SDR_fam"/>
</dbReference>
<comment type="caution">
    <text evidence="4">The sequence shown here is derived from an EMBL/GenBank/DDBJ whole genome shotgun (WGS) entry which is preliminary data.</text>
</comment>
<dbReference type="InterPro" id="IPR036291">
    <property type="entry name" value="NAD(P)-bd_dom_sf"/>
</dbReference>
<dbReference type="AlphaFoldDB" id="A0A1Y2MLU5"/>
<dbReference type="PANTHER" id="PTHR44196">
    <property type="entry name" value="DEHYDROGENASE/REDUCTASE SDR FAMILY MEMBER 7B"/>
    <property type="match status" value="1"/>
</dbReference>
<dbReference type="PROSITE" id="PS00061">
    <property type="entry name" value="ADH_SHORT"/>
    <property type="match status" value="1"/>
</dbReference>
<comment type="similarity">
    <text evidence="1 3">Belongs to the short-chain dehydrogenases/reductases (SDR) family.</text>
</comment>
<evidence type="ECO:0000256" key="3">
    <source>
        <dbReference type="RuleBase" id="RU000363"/>
    </source>
</evidence>
<dbReference type="GO" id="GO:0016020">
    <property type="term" value="C:membrane"/>
    <property type="evidence" value="ECO:0007669"/>
    <property type="project" value="TreeGrafter"/>
</dbReference>
<dbReference type="PRINTS" id="PR00081">
    <property type="entry name" value="GDHRDH"/>
</dbReference>
<evidence type="ECO:0000256" key="1">
    <source>
        <dbReference type="ARBA" id="ARBA00006484"/>
    </source>
</evidence>
<dbReference type="STRING" id="2074.BG845_05962"/>
<dbReference type="PANTHER" id="PTHR44196:SF2">
    <property type="entry name" value="SHORT-CHAIN DEHYDROGENASE-RELATED"/>
    <property type="match status" value="1"/>
</dbReference>
<evidence type="ECO:0000256" key="2">
    <source>
        <dbReference type="ARBA" id="ARBA00023002"/>
    </source>
</evidence>
<dbReference type="CDD" id="cd05233">
    <property type="entry name" value="SDR_c"/>
    <property type="match status" value="1"/>
</dbReference>
<protein>
    <submittedName>
        <fullName evidence="4">Serine 3-dehydrogenase</fullName>
        <ecNumber evidence="4">1.1.1.276</ecNumber>
    </submittedName>
</protein>
<evidence type="ECO:0000313" key="5">
    <source>
        <dbReference type="Proteomes" id="UP000194360"/>
    </source>
</evidence>
<accession>A0A1Y2MLU5</accession>
<gene>
    <name evidence="4" type="primary">sdh_2</name>
    <name evidence="4" type="ORF">BG845_05962</name>
</gene>
<dbReference type="Pfam" id="PF00106">
    <property type="entry name" value="adh_short"/>
    <property type="match status" value="1"/>
</dbReference>
<dbReference type="EMBL" id="MIGB01000049">
    <property type="protein sequence ID" value="OSY35627.1"/>
    <property type="molecule type" value="Genomic_DNA"/>
</dbReference>
<reference evidence="4 5" key="1">
    <citation type="submission" date="2016-09" db="EMBL/GenBank/DDBJ databases">
        <title>Pseudonocardia autotrophica DSM535, a candidate organism with high potential of specific P450 cytochromes.</title>
        <authorList>
            <person name="Grumaz C."/>
            <person name="Vainshtein Y."/>
            <person name="Kirstahler P."/>
            <person name="Sohn K."/>
        </authorList>
    </citation>
    <scope>NUCLEOTIDE SEQUENCE [LARGE SCALE GENOMIC DNA]</scope>
    <source>
        <strain evidence="4 5">DSM 535</strain>
    </source>
</reference>
<dbReference type="SUPFAM" id="SSF51735">
    <property type="entry name" value="NAD(P)-binding Rossmann-fold domains"/>
    <property type="match status" value="1"/>
</dbReference>
<dbReference type="InterPro" id="IPR020904">
    <property type="entry name" value="Sc_DH/Rdtase_CS"/>
</dbReference>
<dbReference type="PRINTS" id="PR00080">
    <property type="entry name" value="SDRFAMILY"/>
</dbReference>
<organism evidence="4 5">
    <name type="scientific">Pseudonocardia autotrophica</name>
    <name type="common">Amycolata autotrophica</name>
    <name type="synonym">Nocardia autotrophica</name>
    <dbReference type="NCBI Taxonomy" id="2074"/>
    <lineage>
        <taxon>Bacteria</taxon>
        <taxon>Bacillati</taxon>
        <taxon>Actinomycetota</taxon>
        <taxon>Actinomycetes</taxon>
        <taxon>Pseudonocardiales</taxon>
        <taxon>Pseudonocardiaceae</taxon>
        <taxon>Pseudonocardia</taxon>
    </lineage>
</organism>
<sequence length="291" mass="30929">MVRDSKHRYGLDPRKGLLMHSFAGTTALITGSSKGIGQAYAHQLASRGADLVLVARSAEALEMLAAQLRETHQTRVVVLPVDLFDRAAPQAIANTLAEHGIEIDLLINNAGMGAVGPFLPRPLTPNVDSVDLNITALIGLVHSIGAGMLERGRGGIINVASVAAFQPMPFQASYGATKAFVLSFTEAIAEELRGTDIRVMAVHPGPVETSFFDTTTATLNPKAVSPERIAAKSLDDFAHGRAISFPGGRSDRAIAFISRLISRNRMARLSGNVNRRAGHDHVRDIASPTTG</sequence>
<proteinExistence type="inferred from homology"/>
<name>A0A1Y2MLU5_PSEAH</name>
<dbReference type="Proteomes" id="UP000194360">
    <property type="component" value="Unassembled WGS sequence"/>
</dbReference>
<dbReference type="GO" id="GO:0031132">
    <property type="term" value="F:serine 3-dehydrogenase activity"/>
    <property type="evidence" value="ECO:0007669"/>
    <property type="project" value="UniProtKB-EC"/>
</dbReference>
<dbReference type="Gene3D" id="3.40.50.720">
    <property type="entry name" value="NAD(P)-binding Rossmann-like Domain"/>
    <property type="match status" value="1"/>
</dbReference>
<keyword evidence="5" id="KW-1185">Reference proteome</keyword>
<dbReference type="EC" id="1.1.1.276" evidence="4"/>